<proteinExistence type="predicted"/>
<keyword evidence="1" id="KW-0472">Membrane</keyword>
<protein>
    <submittedName>
        <fullName evidence="2">Uncharacterized protein</fullName>
    </submittedName>
</protein>
<dbReference type="eggNOG" id="ENOG502R7GW">
    <property type="taxonomic scope" value="Eukaryota"/>
</dbReference>
<name>A0A0D9XPY3_9ORYZ</name>
<dbReference type="Proteomes" id="UP000032180">
    <property type="component" value="Chromosome 11"/>
</dbReference>
<feature type="transmembrane region" description="Helical" evidence="1">
    <location>
        <begin position="49"/>
        <end position="70"/>
    </location>
</feature>
<evidence type="ECO:0000313" key="3">
    <source>
        <dbReference type="Proteomes" id="UP000032180"/>
    </source>
</evidence>
<reference evidence="3" key="2">
    <citation type="submission" date="2013-12" db="EMBL/GenBank/DDBJ databases">
        <authorList>
            <person name="Yu Y."/>
            <person name="Lee S."/>
            <person name="de Baynast K."/>
            <person name="Wissotski M."/>
            <person name="Liu L."/>
            <person name="Talag J."/>
            <person name="Goicoechea J."/>
            <person name="Angelova A."/>
            <person name="Jetty R."/>
            <person name="Kudrna D."/>
            <person name="Golser W."/>
            <person name="Rivera L."/>
            <person name="Zhang J."/>
            <person name="Wing R."/>
        </authorList>
    </citation>
    <scope>NUCLEOTIDE SEQUENCE</scope>
</reference>
<dbReference type="Gramene" id="LPERR11G04960.1">
    <property type="protein sequence ID" value="LPERR11G04960.1"/>
    <property type="gene ID" value="LPERR11G04960"/>
</dbReference>
<accession>A0A0D9XPY3</accession>
<keyword evidence="3" id="KW-1185">Reference proteome</keyword>
<evidence type="ECO:0000256" key="1">
    <source>
        <dbReference type="SAM" id="Phobius"/>
    </source>
</evidence>
<keyword evidence="1" id="KW-0812">Transmembrane</keyword>
<organism evidence="2 3">
    <name type="scientific">Leersia perrieri</name>
    <dbReference type="NCBI Taxonomy" id="77586"/>
    <lineage>
        <taxon>Eukaryota</taxon>
        <taxon>Viridiplantae</taxon>
        <taxon>Streptophyta</taxon>
        <taxon>Embryophyta</taxon>
        <taxon>Tracheophyta</taxon>
        <taxon>Spermatophyta</taxon>
        <taxon>Magnoliopsida</taxon>
        <taxon>Liliopsida</taxon>
        <taxon>Poales</taxon>
        <taxon>Poaceae</taxon>
        <taxon>BOP clade</taxon>
        <taxon>Oryzoideae</taxon>
        <taxon>Oryzeae</taxon>
        <taxon>Oryzinae</taxon>
        <taxon>Leersia</taxon>
    </lineage>
</organism>
<dbReference type="EnsemblPlants" id="LPERR11G04960.1">
    <property type="protein sequence ID" value="LPERR11G04960.1"/>
    <property type="gene ID" value="LPERR11G04960"/>
</dbReference>
<sequence>MPYFNAFAGVPCRPLPGVDIDKWPIGRATAAPAPRSPSDDFNDGLKLRFSARTVLFICRGLMLMLWLYLFDSMRTNVTNYIGDGDSWFTKFVVFVVAVPMADLFSIFVGLCLRLPMPGYSPLEYSTYCKS</sequence>
<keyword evidence="1" id="KW-1133">Transmembrane helix</keyword>
<reference evidence="2" key="3">
    <citation type="submission" date="2015-04" db="UniProtKB">
        <authorList>
            <consortium name="EnsemblPlants"/>
        </authorList>
    </citation>
    <scope>IDENTIFICATION</scope>
</reference>
<dbReference type="AlphaFoldDB" id="A0A0D9XPY3"/>
<feature type="transmembrane region" description="Helical" evidence="1">
    <location>
        <begin position="91"/>
        <end position="116"/>
    </location>
</feature>
<reference evidence="2 3" key="1">
    <citation type="submission" date="2012-08" db="EMBL/GenBank/DDBJ databases">
        <title>Oryza genome evolution.</title>
        <authorList>
            <person name="Wing R.A."/>
        </authorList>
    </citation>
    <scope>NUCLEOTIDE SEQUENCE</scope>
</reference>
<evidence type="ECO:0000313" key="2">
    <source>
        <dbReference type="EnsemblPlants" id="LPERR11G04960.1"/>
    </source>
</evidence>
<dbReference type="HOGENOM" id="CLU_1941131_0_0_1"/>